<dbReference type="InterPro" id="IPR001188">
    <property type="entry name" value="Sperm_putr-bd"/>
</dbReference>
<reference evidence="5" key="1">
    <citation type="submission" date="2023-06" db="EMBL/GenBank/DDBJ databases">
        <title>Identification and characterization of horizontal gene transfer across gut microbiota members of farm animals based on homology search.</title>
        <authorList>
            <person name="Schwarzerova J."/>
            <person name="Nykrynova M."/>
            <person name="Jureckova K."/>
            <person name="Cejkova D."/>
            <person name="Rychlik I."/>
        </authorList>
    </citation>
    <scope>NUCLEOTIDE SEQUENCE</scope>
    <source>
        <strain evidence="5">105_WCHN</strain>
    </source>
</reference>
<gene>
    <name evidence="5" type="ORF">QUW46_02510</name>
</gene>
<dbReference type="PIRSF" id="PIRSF019574">
    <property type="entry name" value="Periplasmic_polyamine_BP"/>
    <property type="match status" value="1"/>
</dbReference>
<dbReference type="SUPFAM" id="SSF53850">
    <property type="entry name" value="Periplasmic binding protein-like II"/>
    <property type="match status" value="1"/>
</dbReference>
<comment type="caution">
    <text evidence="5">The sequence shown here is derived from an EMBL/GenBank/DDBJ whole genome shotgun (WGS) entry which is preliminary data.</text>
</comment>
<dbReference type="Pfam" id="PF13416">
    <property type="entry name" value="SBP_bac_8"/>
    <property type="match status" value="1"/>
</dbReference>
<evidence type="ECO:0000256" key="4">
    <source>
        <dbReference type="ARBA" id="ARBA00022764"/>
    </source>
</evidence>
<dbReference type="PANTHER" id="PTHR30222:SF17">
    <property type="entry name" value="SPERMIDINE_PUTRESCINE-BINDING PERIPLASMIC PROTEIN"/>
    <property type="match status" value="1"/>
</dbReference>
<keyword evidence="2" id="KW-0813">Transport</keyword>
<dbReference type="Gene3D" id="3.40.190.10">
    <property type="entry name" value="Periplasmic binding protein-like II"/>
    <property type="match status" value="2"/>
</dbReference>
<keyword evidence="3" id="KW-0732">Signal</keyword>
<dbReference type="RefSeq" id="WP_289559283.1">
    <property type="nucleotide sequence ID" value="NZ_JAUDEO010000009.1"/>
</dbReference>
<proteinExistence type="predicted"/>
<evidence type="ECO:0000313" key="6">
    <source>
        <dbReference type="Proteomes" id="UP001529423"/>
    </source>
</evidence>
<evidence type="ECO:0000313" key="5">
    <source>
        <dbReference type="EMBL" id="MDM8333451.1"/>
    </source>
</evidence>
<dbReference type="PRINTS" id="PR00909">
    <property type="entry name" value="SPERMDNBNDNG"/>
</dbReference>
<name>A0ABT7VL32_9LACO</name>
<dbReference type="InterPro" id="IPR006059">
    <property type="entry name" value="SBP"/>
</dbReference>
<organism evidence="5 6">
    <name type="scientific">Limosilactobacillus panis</name>
    <dbReference type="NCBI Taxonomy" id="47493"/>
    <lineage>
        <taxon>Bacteria</taxon>
        <taxon>Bacillati</taxon>
        <taxon>Bacillota</taxon>
        <taxon>Bacilli</taxon>
        <taxon>Lactobacillales</taxon>
        <taxon>Lactobacillaceae</taxon>
        <taxon>Limosilactobacillus</taxon>
    </lineage>
</organism>
<dbReference type="EMBL" id="JAUDEO010000009">
    <property type="protein sequence ID" value="MDM8333451.1"/>
    <property type="molecule type" value="Genomic_DNA"/>
</dbReference>
<evidence type="ECO:0000256" key="1">
    <source>
        <dbReference type="ARBA" id="ARBA00004418"/>
    </source>
</evidence>
<evidence type="ECO:0000256" key="3">
    <source>
        <dbReference type="ARBA" id="ARBA00022729"/>
    </source>
</evidence>
<accession>A0ABT7VL32</accession>
<keyword evidence="6" id="KW-1185">Reference proteome</keyword>
<evidence type="ECO:0000256" key="2">
    <source>
        <dbReference type="ARBA" id="ARBA00022448"/>
    </source>
</evidence>
<dbReference type="Proteomes" id="UP001529423">
    <property type="component" value="Unassembled WGS sequence"/>
</dbReference>
<protein>
    <submittedName>
        <fullName evidence="5">ABC transporter substrate-binding protein</fullName>
    </submittedName>
</protein>
<reference evidence="5" key="2">
    <citation type="submission" date="2023-06" db="EMBL/GenBank/DDBJ databases">
        <authorList>
            <person name="Zeman M."/>
            <person name="Kubasova T."/>
            <person name="Jahodarova E."/>
            <person name="Nykrynova M."/>
            <person name="Rychlik I."/>
        </authorList>
    </citation>
    <scope>NUCLEOTIDE SEQUENCE</scope>
    <source>
        <strain evidence="5">105_WCHN</strain>
    </source>
</reference>
<sequence>MKKLLAVISGILVLCLALALGNVALNRRHGQGSNRLLTIYNWGDYIDPALITKFEKETGYQVDYETFDSNESMLTKIRQGGTNYDLVVPSEYTVQRMKKEHLLAPLDHRRLTNLHYIGNQFLNQPFDRGNHYSVPYFWGTLGIIYNDQKVSKQDVQHWQQLWNPRLKNNLMLIDSARDVFAIALIAQGHSVNTTDYQTLKQAQNRLKDLTPNVKAIVADEMKMYMEQGEAAVGVTYSGDAREMMSVNHHLHYVVPSEGSNIWFDNMVIPRSARNKAAAYAFMNFMLKPQNAAQNARYVGYATPNQAAKHLLPKKVVDNQAFYPPAQTMRHLQTYRDLPLKTLGVYNDLFLEFKMFAK</sequence>
<dbReference type="CDD" id="cd13663">
    <property type="entry name" value="PBP2_PotD_PotF_like_2"/>
    <property type="match status" value="1"/>
</dbReference>
<dbReference type="PANTHER" id="PTHR30222">
    <property type="entry name" value="SPERMIDINE/PUTRESCINE-BINDING PERIPLASMIC PROTEIN"/>
    <property type="match status" value="1"/>
</dbReference>
<comment type="subcellular location">
    <subcellularLocation>
        <location evidence="1">Periplasm</location>
    </subcellularLocation>
</comment>
<keyword evidence="4" id="KW-0574">Periplasm</keyword>